<evidence type="ECO:0000313" key="7">
    <source>
        <dbReference type="WBParaSite" id="ACOC_0000617201-mRNA-1"/>
    </source>
</evidence>
<reference evidence="5 6" key="2">
    <citation type="submission" date="2018-11" db="EMBL/GenBank/DDBJ databases">
        <authorList>
            <consortium name="Pathogen Informatics"/>
        </authorList>
    </citation>
    <scope>NUCLEOTIDE SEQUENCE [LARGE SCALE GENOMIC DNA]</scope>
    <source>
        <strain evidence="5 6">Costa Rica</strain>
    </source>
</reference>
<reference evidence="7" key="1">
    <citation type="submission" date="2017-02" db="UniProtKB">
        <authorList>
            <consortium name="WormBaseParasite"/>
        </authorList>
    </citation>
    <scope>IDENTIFICATION</scope>
</reference>
<keyword evidence="4" id="KW-0698">rRNA processing</keyword>
<dbReference type="Proteomes" id="UP000267027">
    <property type="component" value="Unassembled WGS sequence"/>
</dbReference>
<dbReference type="PANTHER" id="PTHR21250">
    <property type="entry name" value="PRE-RRNA-PROCESSING PROTEIN TSR2 HOMOLOG"/>
    <property type="match status" value="1"/>
</dbReference>
<comment type="similarity">
    <text evidence="2">Belongs to the TSR2 family.</text>
</comment>
<dbReference type="WBParaSite" id="ACOC_0000617201-mRNA-1">
    <property type="protein sequence ID" value="ACOC_0000617201-mRNA-1"/>
    <property type="gene ID" value="ACOC_0000617201"/>
</dbReference>
<accession>A0A0R3PMM8</accession>
<evidence type="ECO:0000256" key="1">
    <source>
        <dbReference type="ARBA" id="ARBA00002210"/>
    </source>
</evidence>
<protein>
    <recommendedName>
        <fullName evidence="3">Pre-rRNA-processing protein TSR2 homolog</fullName>
    </recommendedName>
</protein>
<dbReference type="OrthoDB" id="263560at2759"/>
<proteinExistence type="inferred from homology"/>
<dbReference type="STRING" id="334426.A0A0R3PMM8"/>
<evidence type="ECO:0000256" key="3">
    <source>
        <dbReference type="ARBA" id="ARBA00017551"/>
    </source>
</evidence>
<organism evidence="7">
    <name type="scientific">Angiostrongylus costaricensis</name>
    <name type="common">Nematode worm</name>
    <dbReference type="NCBI Taxonomy" id="334426"/>
    <lineage>
        <taxon>Eukaryota</taxon>
        <taxon>Metazoa</taxon>
        <taxon>Ecdysozoa</taxon>
        <taxon>Nematoda</taxon>
        <taxon>Chromadorea</taxon>
        <taxon>Rhabditida</taxon>
        <taxon>Rhabditina</taxon>
        <taxon>Rhabditomorpha</taxon>
        <taxon>Strongyloidea</taxon>
        <taxon>Metastrongylidae</taxon>
        <taxon>Angiostrongylus</taxon>
    </lineage>
</organism>
<sequence length="174" mass="20031">MDGCIVSRIIASWSGYQLGVDFGSGGSDTLVKDEWFKDILTEYILITKGLKAEDLEDWLNNVLYTEFNLILEDDSVYPTSLILIEAFQYIKQNKPGDLDRLLRSLPSVDAVREANKMSRAECLGEEEEICELVADFIRNLPVRTYRGSSVDNQCEYWVKQSFVFQLFWLSMFIV</sequence>
<evidence type="ECO:0000256" key="2">
    <source>
        <dbReference type="ARBA" id="ARBA00006524"/>
    </source>
</evidence>
<evidence type="ECO:0000256" key="4">
    <source>
        <dbReference type="ARBA" id="ARBA00022552"/>
    </source>
</evidence>
<gene>
    <name evidence="5" type="ORF">ACOC_LOCUS6173</name>
</gene>
<dbReference type="GO" id="GO:0006364">
    <property type="term" value="P:rRNA processing"/>
    <property type="evidence" value="ECO:0007669"/>
    <property type="project" value="UniProtKB-KW"/>
</dbReference>
<evidence type="ECO:0000313" key="5">
    <source>
        <dbReference type="EMBL" id="VDM57758.1"/>
    </source>
</evidence>
<name>A0A0R3PMM8_ANGCS</name>
<dbReference type="OMA" id="ERWMAQV"/>
<dbReference type="Pfam" id="PF10273">
    <property type="entry name" value="WGG"/>
    <property type="match status" value="1"/>
</dbReference>
<keyword evidence="6" id="KW-1185">Reference proteome</keyword>
<dbReference type="InterPro" id="IPR019398">
    <property type="entry name" value="Pre-rRNA_process_TSR2"/>
</dbReference>
<dbReference type="EMBL" id="UYYA01003924">
    <property type="protein sequence ID" value="VDM57758.1"/>
    <property type="molecule type" value="Genomic_DNA"/>
</dbReference>
<evidence type="ECO:0000313" key="6">
    <source>
        <dbReference type="Proteomes" id="UP000267027"/>
    </source>
</evidence>
<comment type="function">
    <text evidence="1">May be involved in 20S pre-rRNA processing.</text>
</comment>
<dbReference type="AlphaFoldDB" id="A0A0R3PMM8"/>